<dbReference type="PANTHER" id="PTHR34475:SF1">
    <property type="entry name" value="CYTOSKELETON PROTEIN RODZ"/>
    <property type="match status" value="1"/>
</dbReference>
<keyword evidence="2" id="KW-0812">Transmembrane</keyword>
<feature type="compositionally biased region" description="Low complexity" evidence="1">
    <location>
        <begin position="144"/>
        <end position="153"/>
    </location>
</feature>
<keyword evidence="2" id="KW-0472">Membrane</keyword>
<feature type="transmembrane region" description="Helical" evidence="2">
    <location>
        <begin position="110"/>
        <end position="130"/>
    </location>
</feature>
<organism evidence="4 5">
    <name type="scientific">Propionispora vibrioides</name>
    <dbReference type="NCBI Taxonomy" id="112903"/>
    <lineage>
        <taxon>Bacteria</taxon>
        <taxon>Bacillati</taxon>
        <taxon>Bacillota</taxon>
        <taxon>Negativicutes</taxon>
        <taxon>Selenomonadales</taxon>
        <taxon>Sporomusaceae</taxon>
        <taxon>Propionispora</taxon>
    </lineage>
</organism>
<dbReference type="Proteomes" id="UP000198847">
    <property type="component" value="Unassembled WGS sequence"/>
</dbReference>
<evidence type="ECO:0000259" key="3">
    <source>
        <dbReference type="Pfam" id="PF13464"/>
    </source>
</evidence>
<accession>A0A1H8SKJ8</accession>
<dbReference type="Pfam" id="PF13464">
    <property type="entry name" value="RodZ_C"/>
    <property type="match status" value="1"/>
</dbReference>
<evidence type="ECO:0000256" key="1">
    <source>
        <dbReference type="SAM" id="MobiDB-lite"/>
    </source>
</evidence>
<gene>
    <name evidence="4" type="ORF">SAMN04490178_105104</name>
</gene>
<evidence type="ECO:0000313" key="5">
    <source>
        <dbReference type="Proteomes" id="UP000198847"/>
    </source>
</evidence>
<dbReference type="EMBL" id="FODY01000005">
    <property type="protein sequence ID" value="SEO79212.1"/>
    <property type="molecule type" value="Genomic_DNA"/>
</dbReference>
<evidence type="ECO:0000313" key="4">
    <source>
        <dbReference type="EMBL" id="SEO79212.1"/>
    </source>
</evidence>
<dbReference type="Gene3D" id="1.10.260.40">
    <property type="entry name" value="lambda repressor-like DNA-binding domains"/>
    <property type="match status" value="1"/>
</dbReference>
<dbReference type="CDD" id="cd00093">
    <property type="entry name" value="HTH_XRE"/>
    <property type="match status" value="1"/>
</dbReference>
<dbReference type="STRING" id="112903.SAMN04490178_105104"/>
<dbReference type="RefSeq" id="WP_091744810.1">
    <property type="nucleotide sequence ID" value="NZ_FODY01000005.1"/>
</dbReference>
<dbReference type="OrthoDB" id="9797543at2"/>
<dbReference type="InterPro" id="IPR050400">
    <property type="entry name" value="Bact_Cytoskel_RodZ"/>
</dbReference>
<feature type="region of interest" description="Disordered" evidence="1">
    <location>
        <begin position="138"/>
        <end position="171"/>
    </location>
</feature>
<keyword evidence="5" id="KW-1185">Reference proteome</keyword>
<sequence length="254" mass="27061">MQQVGDILRSEREKKGLTVKDIESATSIRALYIQAIEDGEFKVIPGEVYLKGFIRNYANYLGLNGQEMVDLYRQGQAPASVAPETVVEVKAATTPSPSADTEPKKGKSSYTWVVIPLVAVCLLGAVWWFIGGEGKPENQPLPDAPKQSQSAPAKPAPQPAPAAPVTPAAPAPQTAPVMVTAQFSDECWLTVIADGKEIFEGIPKAGESLSWQAQKTLVVKLGNAGGVDWVYNGQSVGKLGKKGEVVTKTFAAKQ</sequence>
<feature type="domain" description="Cytoskeleton protein RodZ-like C-terminal" evidence="3">
    <location>
        <begin position="182"/>
        <end position="246"/>
    </location>
</feature>
<dbReference type="InterPro" id="IPR010982">
    <property type="entry name" value="Lambda_DNA-bd_dom_sf"/>
</dbReference>
<feature type="compositionally biased region" description="Pro residues" evidence="1">
    <location>
        <begin position="154"/>
        <end position="170"/>
    </location>
</feature>
<protein>
    <submittedName>
        <fullName evidence="4">Protein RodZ, contains Xre-like HTH and DUF4115 domains</fullName>
    </submittedName>
</protein>
<name>A0A1H8SKJ8_9FIRM</name>
<dbReference type="AlphaFoldDB" id="A0A1H8SKJ8"/>
<proteinExistence type="predicted"/>
<reference evidence="4 5" key="1">
    <citation type="submission" date="2016-10" db="EMBL/GenBank/DDBJ databases">
        <authorList>
            <person name="de Groot N.N."/>
        </authorList>
    </citation>
    <scope>NUCLEOTIDE SEQUENCE [LARGE SCALE GENOMIC DNA]</scope>
    <source>
        <strain evidence="4 5">DSM 13305</strain>
    </source>
</reference>
<keyword evidence="2" id="KW-1133">Transmembrane helix</keyword>
<evidence type="ECO:0000256" key="2">
    <source>
        <dbReference type="SAM" id="Phobius"/>
    </source>
</evidence>
<dbReference type="GO" id="GO:0003677">
    <property type="term" value="F:DNA binding"/>
    <property type="evidence" value="ECO:0007669"/>
    <property type="project" value="InterPro"/>
</dbReference>
<dbReference type="PANTHER" id="PTHR34475">
    <property type="match status" value="1"/>
</dbReference>
<dbReference type="Pfam" id="PF13413">
    <property type="entry name" value="HTH_25"/>
    <property type="match status" value="1"/>
</dbReference>
<dbReference type="InterPro" id="IPR001387">
    <property type="entry name" value="Cro/C1-type_HTH"/>
</dbReference>
<dbReference type="InterPro" id="IPR025194">
    <property type="entry name" value="RodZ-like_C"/>
</dbReference>